<name>A0AAC9LBF1_9PSEU</name>
<dbReference type="PIRSF" id="PIRSF017393">
    <property type="entry name" value="MTase_SAV2177"/>
    <property type="match status" value="1"/>
</dbReference>
<dbReference type="GO" id="GO:0032259">
    <property type="term" value="P:methylation"/>
    <property type="evidence" value="ECO:0007669"/>
    <property type="project" value="UniProtKB-KW"/>
</dbReference>
<dbReference type="GO" id="GO:0008168">
    <property type="term" value="F:methyltransferase activity"/>
    <property type="evidence" value="ECO:0007669"/>
    <property type="project" value="UniProtKB-KW"/>
</dbReference>
<organism evidence="1 2">
    <name type="scientific">Actinoalloteichus fjordicus</name>
    <dbReference type="NCBI Taxonomy" id="1612552"/>
    <lineage>
        <taxon>Bacteria</taxon>
        <taxon>Bacillati</taxon>
        <taxon>Actinomycetota</taxon>
        <taxon>Actinomycetes</taxon>
        <taxon>Pseudonocardiales</taxon>
        <taxon>Pseudonocardiaceae</taxon>
        <taxon>Actinoalloteichus</taxon>
    </lineage>
</organism>
<evidence type="ECO:0000313" key="2">
    <source>
        <dbReference type="Proteomes" id="UP000185511"/>
    </source>
</evidence>
<dbReference type="AlphaFoldDB" id="A0AAC9LBF1"/>
<dbReference type="InterPro" id="IPR006764">
    <property type="entry name" value="SAM_dep_MeTrfase_SAV2177_type"/>
</dbReference>
<dbReference type="RefSeq" id="WP_075740628.1">
    <property type="nucleotide sequence ID" value="NZ_CP016076.1"/>
</dbReference>
<reference evidence="2" key="1">
    <citation type="submission" date="2016-06" db="EMBL/GenBank/DDBJ databases">
        <title>Complete genome sequence of Actinoalloteichus fjordicus DSM 46855 (=ADI127-17), type strain of the new species Actinoalloteichus fjordicus.</title>
        <authorList>
            <person name="Ruckert C."/>
            <person name="Nouioui I."/>
            <person name="Willmese J."/>
            <person name="van Wezel G."/>
            <person name="Klenk H.-P."/>
            <person name="Kalinowski J."/>
            <person name="Zotchev S.B."/>
        </authorList>
    </citation>
    <scope>NUCLEOTIDE SEQUENCE [LARGE SCALE GENOMIC DNA]</scope>
    <source>
        <strain evidence="2">ADI127-7</strain>
    </source>
</reference>
<dbReference type="EMBL" id="CP016076">
    <property type="protein sequence ID" value="APU14838.1"/>
    <property type="molecule type" value="Genomic_DNA"/>
</dbReference>
<dbReference type="KEGG" id="acad:UA74_13900"/>
<proteinExistence type="predicted"/>
<dbReference type="Pfam" id="PF04672">
    <property type="entry name" value="Methyltransf_19"/>
    <property type="match status" value="1"/>
</dbReference>
<accession>A0AAC9LBF1</accession>
<protein>
    <submittedName>
        <fullName evidence="1">S-adenosyl methyltransferase</fullName>
    </submittedName>
</protein>
<keyword evidence="1" id="KW-0489">Methyltransferase</keyword>
<dbReference type="InterPro" id="IPR029063">
    <property type="entry name" value="SAM-dependent_MTases_sf"/>
</dbReference>
<dbReference type="SUPFAM" id="SSF53335">
    <property type="entry name" value="S-adenosyl-L-methionine-dependent methyltransferases"/>
    <property type="match status" value="1"/>
</dbReference>
<gene>
    <name evidence="1" type="ORF">UA74_13900</name>
</gene>
<dbReference type="Proteomes" id="UP000185511">
    <property type="component" value="Chromosome"/>
</dbReference>
<keyword evidence="2" id="KW-1185">Reference proteome</keyword>
<evidence type="ECO:0000313" key="1">
    <source>
        <dbReference type="EMBL" id="APU14838.1"/>
    </source>
</evidence>
<keyword evidence="1" id="KW-0808">Transferase</keyword>
<sequence length="270" mass="29452">MTFAGAEAGRSRFPDRIDLDVPNVARMYDYYLGGAHNFAADRALADQAIAISPDLVDSARATRDFLRRIVVHALDRGIRQFLDLGSGIPSRGHVHEIAHRYHPETRISYVDHDPVAVAHSVAILRGVEQTAVTLADLRDVEDVLVRATRILDLDDPLAVLATAVLHFVPDSDRPGDVIARYAEAVAPGSLVALSHGSNVQPPEVTKGVEDLYRATATPITLRSPEVLRRWLADANLEVVLPGIVDVTRWRPDSPTLPELSSIHGGAGLRR</sequence>
<dbReference type="Gene3D" id="3.40.50.150">
    <property type="entry name" value="Vaccinia Virus protein VP39"/>
    <property type="match status" value="1"/>
</dbReference>